<feature type="region of interest" description="Disordered" evidence="1">
    <location>
        <begin position="110"/>
        <end position="143"/>
    </location>
</feature>
<protein>
    <submittedName>
        <fullName evidence="2">Uncharacterized protein</fullName>
    </submittedName>
</protein>
<proteinExistence type="predicted"/>
<keyword evidence="3" id="KW-1185">Reference proteome</keyword>
<evidence type="ECO:0000313" key="2">
    <source>
        <dbReference type="EMBL" id="SCE76393.1"/>
    </source>
</evidence>
<evidence type="ECO:0000256" key="1">
    <source>
        <dbReference type="SAM" id="MobiDB-lite"/>
    </source>
</evidence>
<dbReference type="InParanoid" id="A0A1C4UXG5"/>
<organism evidence="2 3">
    <name type="scientific">Micromonospora echinospora</name>
    <name type="common">Micromonospora purpurea</name>
    <dbReference type="NCBI Taxonomy" id="1877"/>
    <lineage>
        <taxon>Bacteria</taxon>
        <taxon>Bacillati</taxon>
        <taxon>Actinomycetota</taxon>
        <taxon>Actinomycetes</taxon>
        <taxon>Micromonosporales</taxon>
        <taxon>Micromonosporaceae</taxon>
        <taxon>Micromonospora</taxon>
    </lineage>
</organism>
<gene>
    <name evidence="2" type="ORF">GA0070618_0737</name>
</gene>
<dbReference type="RefSeq" id="WP_143740217.1">
    <property type="nucleotide sequence ID" value="NZ_LT607413.1"/>
</dbReference>
<dbReference type="EMBL" id="LT607413">
    <property type="protein sequence ID" value="SCE76393.1"/>
    <property type="molecule type" value="Genomic_DNA"/>
</dbReference>
<evidence type="ECO:0000313" key="3">
    <source>
        <dbReference type="Proteomes" id="UP000198253"/>
    </source>
</evidence>
<dbReference type="AlphaFoldDB" id="A0A1C4UXG5"/>
<reference evidence="3" key="1">
    <citation type="submission" date="2016-06" db="EMBL/GenBank/DDBJ databases">
        <authorList>
            <person name="Varghese N."/>
            <person name="Submissions Spin"/>
        </authorList>
    </citation>
    <scope>NUCLEOTIDE SEQUENCE [LARGE SCALE GENOMIC DNA]</scope>
    <source>
        <strain evidence="3">DSM 43816</strain>
    </source>
</reference>
<accession>A0A1C4UXG5</accession>
<dbReference type="OrthoDB" id="4498779at2"/>
<dbReference type="Proteomes" id="UP000198253">
    <property type="component" value="Chromosome I"/>
</dbReference>
<name>A0A1C4UXG5_MICEC</name>
<sequence length="224" mass="23894">MYESKRPHQENDVVAYRRGPNNLLRAARLALRSPSGSGRPMSRQELADAVNAHTHAHTGCRSAVNARYIGKLERGEHRWPSEPYRTALREILHKSTNADLGFFIVKGHAQDPEVSPEEPGPEGSWTSPAPGADPGRSVSVGTAGGPVSMARAAAVRVTVSVHAETVTALVRHDDTTGAVAVLAGPVEVLITPSDVARGRLAAVSGVPSTAAGLRQVYRLPDRRR</sequence>